<gene>
    <name evidence="1" type="ORF">HCDG_08405</name>
</gene>
<dbReference type="OrthoDB" id="4342612at2759"/>
<dbReference type="EMBL" id="GG692436">
    <property type="protein sequence ID" value="EER36954.1"/>
    <property type="molecule type" value="Genomic_DNA"/>
</dbReference>
<dbReference type="OMA" id="MVCNHEH"/>
<protein>
    <submittedName>
        <fullName evidence="1">Uncharacterized protein</fullName>
    </submittedName>
</protein>
<organism evidence="1 2">
    <name type="scientific">Ajellomyces capsulatus (strain H143)</name>
    <name type="common">Darling's disease fungus</name>
    <name type="synonym">Histoplasma capsulatum</name>
    <dbReference type="NCBI Taxonomy" id="544712"/>
    <lineage>
        <taxon>Eukaryota</taxon>
        <taxon>Fungi</taxon>
        <taxon>Dikarya</taxon>
        <taxon>Ascomycota</taxon>
        <taxon>Pezizomycotina</taxon>
        <taxon>Eurotiomycetes</taxon>
        <taxon>Eurotiomycetidae</taxon>
        <taxon>Onygenales</taxon>
        <taxon>Ajellomycetaceae</taxon>
        <taxon>Histoplasma</taxon>
    </lineage>
</organism>
<name>C6HR20_AJECH</name>
<proteinExistence type="predicted"/>
<dbReference type="AlphaFoldDB" id="C6HR20"/>
<evidence type="ECO:0000313" key="2">
    <source>
        <dbReference type="Proteomes" id="UP000002624"/>
    </source>
</evidence>
<dbReference type="HOGENOM" id="CLU_102243_0_0_1"/>
<accession>C6HR20</accession>
<dbReference type="VEuPathDB" id="FungiDB:HCDG_08405"/>
<dbReference type="Pfam" id="PF20174">
    <property type="entry name" value="DUF6540"/>
    <property type="match status" value="1"/>
</dbReference>
<evidence type="ECO:0000313" key="1">
    <source>
        <dbReference type="EMBL" id="EER36954.1"/>
    </source>
</evidence>
<sequence length="182" mass="20766">MDGYTIKRVGLREIAMKGGTAVLTRKIGEEEWSPYTSSGKADSGTSFYLGVVRQEQPDAQGHHWSLFVAEEGKRGTVYQVTGDHTFMVYTHRPGVNILNSSTFRDIHQVAKLNEQTVQRVEYWANRESPPRAPTQAQVQETYQSWTIRVVRRLIAEEIVAPKWEQELENLIDSPILLDLRGH</sequence>
<dbReference type="InterPro" id="IPR046670">
    <property type="entry name" value="DUF6540"/>
</dbReference>
<reference evidence="2" key="1">
    <citation type="submission" date="2009-05" db="EMBL/GenBank/DDBJ databases">
        <title>The genome sequence of Ajellomyces capsulatus strain H143.</title>
        <authorList>
            <person name="Champion M."/>
            <person name="Cuomo C.A."/>
            <person name="Ma L.-J."/>
            <person name="Henn M.R."/>
            <person name="Sil A."/>
            <person name="Goldman B."/>
            <person name="Young S.K."/>
            <person name="Kodira C.D."/>
            <person name="Zeng Q."/>
            <person name="Koehrsen M."/>
            <person name="Alvarado L."/>
            <person name="Berlin A.M."/>
            <person name="Borenstein D."/>
            <person name="Chen Z."/>
            <person name="Engels R."/>
            <person name="Freedman E."/>
            <person name="Gellesch M."/>
            <person name="Goldberg J."/>
            <person name="Griggs A."/>
            <person name="Gujja S."/>
            <person name="Heiman D.I."/>
            <person name="Hepburn T.A."/>
            <person name="Howarth C."/>
            <person name="Jen D."/>
            <person name="Larson L."/>
            <person name="Lewis B."/>
            <person name="Mehta T."/>
            <person name="Park D."/>
            <person name="Pearson M."/>
            <person name="Roberts A."/>
            <person name="Saif S."/>
            <person name="Shea T.D."/>
            <person name="Shenoy N."/>
            <person name="Sisk P."/>
            <person name="Stolte C."/>
            <person name="Sykes S."/>
            <person name="Walk T."/>
            <person name="White J."/>
            <person name="Yandava C."/>
            <person name="Klein B."/>
            <person name="McEwen J.G."/>
            <person name="Puccia R."/>
            <person name="Goldman G.H."/>
            <person name="Felipe M.S."/>
            <person name="Nino-Vega G."/>
            <person name="San-Blas G."/>
            <person name="Taylor J.W."/>
            <person name="Mendoza L."/>
            <person name="Galagan J.E."/>
            <person name="Nusbaum C."/>
            <person name="Birren B.W."/>
        </authorList>
    </citation>
    <scope>NUCLEOTIDE SEQUENCE [LARGE SCALE GENOMIC DNA]</scope>
    <source>
        <strain evidence="2">H143</strain>
    </source>
</reference>
<dbReference type="Proteomes" id="UP000002624">
    <property type="component" value="Unassembled WGS sequence"/>
</dbReference>